<evidence type="ECO:0000313" key="1">
    <source>
        <dbReference type="EMBL" id="PFH48384.1"/>
    </source>
</evidence>
<sequence length="86" mass="9714">MPQGLSLNLDTNDVEEIIEDYLYNISKGYETEDSEESAIDLYDLYEDQLSEYGEDDEDGVTPTEDNTILHRMVPLSSSLSALPHVI</sequence>
<accession>A0A2A9NGE9</accession>
<organism evidence="1 2">
    <name type="scientific">Amanita thiersii Skay4041</name>
    <dbReference type="NCBI Taxonomy" id="703135"/>
    <lineage>
        <taxon>Eukaryota</taxon>
        <taxon>Fungi</taxon>
        <taxon>Dikarya</taxon>
        <taxon>Basidiomycota</taxon>
        <taxon>Agaricomycotina</taxon>
        <taxon>Agaricomycetes</taxon>
        <taxon>Agaricomycetidae</taxon>
        <taxon>Agaricales</taxon>
        <taxon>Pluteineae</taxon>
        <taxon>Amanitaceae</taxon>
        <taxon>Amanita</taxon>
    </lineage>
</organism>
<keyword evidence="2" id="KW-1185">Reference proteome</keyword>
<name>A0A2A9NGE9_9AGAR</name>
<protein>
    <submittedName>
        <fullName evidence="1">Uncharacterized protein</fullName>
    </submittedName>
</protein>
<dbReference type="AlphaFoldDB" id="A0A2A9NGE9"/>
<gene>
    <name evidence="1" type="ORF">AMATHDRAFT_65674</name>
</gene>
<evidence type="ECO:0000313" key="2">
    <source>
        <dbReference type="Proteomes" id="UP000242287"/>
    </source>
</evidence>
<reference evidence="1 2" key="1">
    <citation type="submission" date="2014-02" db="EMBL/GenBank/DDBJ databases">
        <title>Transposable element dynamics among asymbiotic and ectomycorrhizal Amanita fungi.</title>
        <authorList>
            <consortium name="DOE Joint Genome Institute"/>
            <person name="Hess J."/>
            <person name="Skrede I."/>
            <person name="Wolfe B."/>
            <person name="LaButti K."/>
            <person name="Ohm R.A."/>
            <person name="Grigoriev I.V."/>
            <person name="Pringle A."/>
        </authorList>
    </citation>
    <scope>NUCLEOTIDE SEQUENCE [LARGE SCALE GENOMIC DNA]</scope>
    <source>
        <strain evidence="1 2">SKay4041</strain>
    </source>
</reference>
<dbReference type="Proteomes" id="UP000242287">
    <property type="component" value="Unassembled WGS sequence"/>
</dbReference>
<proteinExistence type="predicted"/>
<dbReference type="EMBL" id="KZ302065">
    <property type="protein sequence ID" value="PFH48384.1"/>
    <property type="molecule type" value="Genomic_DNA"/>
</dbReference>